<dbReference type="EMBL" id="NAJL01000012">
    <property type="protein sequence ID" value="TKA30167.1"/>
    <property type="molecule type" value="Genomic_DNA"/>
</dbReference>
<dbReference type="GO" id="GO:0001164">
    <property type="term" value="F:RNA polymerase I core promoter sequence-specific DNA binding"/>
    <property type="evidence" value="ECO:0007669"/>
    <property type="project" value="InterPro"/>
</dbReference>
<organism evidence="13 14">
    <name type="scientific">Salinomyces thailandicus</name>
    <dbReference type="NCBI Taxonomy" id="706561"/>
    <lineage>
        <taxon>Eukaryota</taxon>
        <taxon>Fungi</taxon>
        <taxon>Dikarya</taxon>
        <taxon>Ascomycota</taxon>
        <taxon>Pezizomycotina</taxon>
        <taxon>Dothideomycetes</taxon>
        <taxon>Dothideomycetidae</taxon>
        <taxon>Mycosphaerellales</taxon>
        <taxon>Teratosphaeriaceae</taxon>
        <taxon>Salinomyces</taxon>
    </lineage>
</organism>
<evidence type="ECO:0000256" key="10">
    <source>
        <dbReference type="SAM" id="MobiDB-lite"/>
    </source>
</evidence>
<keyword evidence="5" id="KW-0862">Zinc</keyword>
<feature type="compositionally biased region" description="Low complexity" evidence="10">
    <location>
        <begin position="107"/>
        <end position="125"/>
    </location>
</feature>
<comment type="subcellular location">
    <subcellularLocation>
        <location evidence="1">Nucleus</location>
        <location evidence="1">Nucleolus</location>
    </subcellularLocation>
</comment>
<keyword evidence="4" id="KW-0863">Zinc-finger</keyword>
<reference evidence="13 14" key="1">
    <citation type="submission" date="2017-03" db="EMBL/GenBank/DDBJ databases">
        <title>Genomes of endolithic fungi from Antarctica.</title>
        <authorList>
            <person name="Coleine C."/>
            <person name="Masonjones S."/>
            <person name="Stajich J.E."/>
        </authorList>
    </citation>
    <scope>NUCLEOTIDE SEQUENCE [LARGE SCALE GENOMIC DNA]</scope>
    <source>
        <strain evidence="13 14">CCFEE 6315</strain>
    </source>
</reference>
<evidence type="ECO:0000256" key="4">
    <source>
        <dbReference type="ARBA" id="ARBA00022771"/>
    </source>
</evidence>
<dbReference type="InterPro" id="IPR048538">
    <property type="entry name" value="Rrn7_cyclin_C"/>
</dbReference>
<evidence type="ECO:0000256" key="1">
    <source>
        <dbReference type="ARBA" id="ARBA00004604"/>
    </source>
</evidence>
<protein>
    <submittedName>
        <fullName evidence="13">Uncharacterized protein</fullName>
    </submittedName>
</protein>
<evidence type="ECO:0000256" key="6">
    <source>
        <dbReference type="ARBA" id="ARBA00023015"/>
    </source>
</evidence>
<feature type="region of interest" description="Disordered" evidence="10">
    <location>
        <begin position="100"/>
        <end position="139"/>
    </location>
</feature>
<keyword evidence="6" id="KW-0805">Transcription regulation</keyword>
<keyword evidence="9" id="KW-0539">Nucleus</keyword>
<dbReference type="Pfam" id="PF20644">
    <property type="entry name" value="Rrn7_cyclin_N"/>
    <property type="match status" value="1"/>
</dbReference>
<keyword evidence="3" id="KW-0479">Metal-binding</keyword>
<comment type="caution">
    <text evidence="13">The sequence shown here is derived from an EMBL/GenBank/DDBJ whole genome shotgun (WGS) entry which is preliminary data.</text>
</comment>
<feature type="domain" description="Rrn7/TAF1B C-terminal cyclin" evidence="12">
    <location>
        <begin position="209"/>
        <end position="376"/>
    </location>
</feature>
<gene>
    <name evidence="13" type="ORF">B0A50_02886</name>
</gene>
<evidence type="ECO:0000256" key="5">
    <source>
        <dbReference type="ARBA" id="ARBA00022833"/>
    </source>
</evidence>
<sequence>MRLRGLRSEIGTVVAEDTGELIVTGKKSRRRDSDAESLASRASGFHGPKAFEHYLLCLQLVLRKQLRWFIDTQRLPEQLETLARDLWALRLHKLQSRVSYDSETETEGQSQFFSSQSEGETSASEASRRRKKRASVRTDGSPNIRETLCLCYTGALLMREPITVADLFTWINEGRLLFYRAAKEVPLGMLERLPATYQELLAPQRLSKPEKLHQSLFELLSTFSSEFGMVLPPLNTPLVLYRWVRELALPVEVYAATQRLSRALEEKFSFNMTFKARSAESALRHPELRLMALLVAATKLLFPFDDTKRYPASAKDLSALSLQWPAWQETQSRMLEQADRSGLPSYKKMMDFSQTDVLESADDRLDEYMDWYEQNIASGDVREHGQAGKETDFRRALFRLFPAGRGDGPGRNDQSEGLEYGDDHISEALREVQSALKPKRVVEVDAGGNQVNRAGSFYRRHRIANDLEGPARMFHERAAALAGVSLDTMVRAVFLIEGKALKHQEKLRRGGDSSSEAEGT</sequence>
<dbReference type="GO" id="GO:0042790">
    <property type="term" value="P:nucleolar large rRNA transcription by RNA polymerase I"/>
    <property type="evidence" value="ECO:0007669"/>
    <property type="project" value="TreeGrafter"/>
</dbReference>
<dbReference type="InterPro" id="IPR048540">
    <property type="entry name" value="Rrn7_cyclin_N"/>
</dbReference>
<feature type="domain" description="Rrn7/TAF1B N-terminal cyclin" evidence="11">
    <location>
        <begin position="58"/>
        <end position="186"/>
    </location>
</feature>
<evidence type="ECO:0000259" key="12">
    <source>
        <dbReference type="Pfam" id="PF20645"/>
    </source>
</evidence>
<dbReference type="InterPro" id="IPR033599">
    <property type="entry name" value="TAF1B/Rrn7"/>
</dbReference>
<evidence type="ECO:0000259" key="11">
    <source>
        <dbReference type="Pfam" id="PF20644"/>
    </source>
</evidence>
<proteinExistence type="inferred from homology"/>
<evidence type="ECO:0000313" key="14">
    <source>
        <dbReference type="Proteomes" id="UP000308549"/>
    </source>
</evidence>
<dbReference type="PANTHER" id="PTHR31576">
    <property type="entry name" value="TATA BOX-BINDING PROTEIN-ASSOCIATED FACTOR RNA POLYMERASE I SUBUNIT B"/>
    <property type="match status" value="1"/>
</dbReference>
<evidence type="ECO:0000313" key="13">
    <source>
        <dbReference type="EMBL" id="TKA30167.1"/>
    </source>
</evidence>
<keyword evidence="7" id="KW-0238">DNA-binding</keyword>
<dbReference type="Pfam" id="PF20645">
    <property type="entry name" value="Rrn7_cyclin_C"/>
    <property type="match status" value="1"/>
</dbReference>
<evidence type="ECO:0000256" key="9">
    <source>
        <dbReference type="ARBA" id="ARBA00023242"/>
    </source>
</evidence>
<accession>A0A4U0U5G8</accession>
<dbReference type="AlphaFoldDB" id="A0A4U0U5G8"/>
<evidence type="ECO:0000256" key="8">
    <source>
        <dbReference type="ARBA" id="ARBA00023163"/>
    </source>
</evidence>
<evidence type="ECO:0000256" key="3">
    <source>
        <dbReference type="ARBA" id="ARBA00022723"/>
    </source>
</evidence>
<dbReference type="PANTHER" id="PTHR31576:SF2">
    <property type="entry name" value="TATA BOX-BINDING PROTEIN-ASSOCIATED FACTOR RNA POLYMERASE I SUBUNIT B"/>
    <property type="match status" value="1"/>
</dbReference>
<dbReference type="OrthoDB" id="428577at2759"/>
<keyword evidence="14" id="KW-1185">Reference proteome</keyword>
<evidence type="ECO:0000256" key="2">
    <source>
        <dbReference type="ARBA" id="ARBA00006899"/>
    </source>
</evidence>
<name>A0A4U0U5G8_9PEZI</name>
<dbReference type="Proteomes" id="UP000308549">
    <property type="component" value="Unassembled WGS sequence"/>
</dbReference>
<keyword evidence="8" id="KW-0804">Transcription</keyword>
<dbReference type="GO" id="GO:0008270">
    <property type="term" value="F:zinc ion binding"/>
    <property type="evidence" value="ECO:0007669"/>
    <property type="project" value="UniProtKB-KW"/>
</dbReference>
<dbReference type="GO" id="GO:0070860">
    <property type="term" value="C:RNA polymerase I core factor complex"/>
    <property type="evidence" value="ECO:0007669"/>
    <property type="project" value="InterPro"/>
</dbReference>
<evidence type="ECO:0000256" key="7">
    <source>
        <dbReference type="ARBA" id="ARBA00023125"/>
    </source>
</evidence>
<comment type="similarity">
    <text evidence="2">Belongs to the RRN7/TAF1B family.</text>
</comment>